<evidence type="ECO:0000313" key="2">
    <source>
        <dbReference type="Proteomes" id="UP001222325"/>
    </source>
</evidence>
<organism evidence="1 2">
    <name type="scientific">Mycena belliarum</name>
    <dbReference type="NCBI Taxonomy" id="1033014"/>
    <lineage>
        <taxon>Eukaryota</taxon>
        <taxon>Fungi</taxon>
        <taxon>Dikarya</taxon>
        <taxon>Basidiomycota</taxon>
        <taxon>Agaricomycotina</taxon>
        <taxon>Agaricomycetes</taxon>
        <taxon>Agaricomycetidae</taxon>
        <taxon>Agaricales</taxon>
        <taxon>Marasmiineae</taxon>
        <taxon>Mycenaceae</taxon>
        <taxon>Mycena</taxon>
    </lineage>
</organism>
<dbReference type="Proteomes" id="UP001222325">
    <property type="component" value="Unassembled WGS sequence"/>
</dbReference>
<keyword evidence="2" id="KW-1185">Reference proteome</keyword>
<name>A0AAD6U176_9AGAR</name>
<reference evidence="1" key="1">
    <citation type="submission" date="2023-03" db="EMBL/GenBank/DDBJ databases">
        <title>Massive genome expansion in bonnet fungi (Mycena s.s.) driven by repeated elements and novel gene families across ecological guilds.</title>
        <authorList>
            <consortium name="Lawrence Berkeley National Laboratory"/>
            <person name="Harder C.B."/>
            <person name="Miyauchi S."/>
            <person name="Viragh M."/>
            <person name="Kuo A."/>
            <person name="Thoen E."/>
            <person name="Andreopoulos B."/>
            <person name="Lu D."/>
            <person name="Skrede I."/>
            <person name="Drula E."/>
            <person name="Henrissat B."/>
            <person name="Morin E."/>
            <person name="Kohler A."/>
            <person name="Barry K."/>
            <person name="LaButti K."/>
            <person name="Morin E."/>
            <person name="Salamov A."/>
            <person name="Lipzen A."/>
            <person name="Mereny Z."/>
            <person name="Hegedus B."/>
            <person name="Baldrian P."/>
            <person name="Stursova M."/>
            <person name="Weitz H."/>
            <person name="Taylor A."/>
            <person name="Grigoriev I.V."/>
            <person name="Nagy L.G."/>
            <person name="Martin F."/>
            <person name="Kauserud H."/>
        </authorList>
    </citation>
    <scope>NUCLEOTIDE SEQUENCE</scope>
    <source>
        <strain evidence="1">CBHHK173m</strain>
    </source>
</reference>
<sequence length="290" mass="32267">MAGTPRRSLRRTARLAVWRTPELRNLIASFLNLQTLGRYRGTSKQQAAETVDLIRRRILNYTEPFFPSSPVLTAFFADLVKWEGIIVGSVPLAVVSMPAHLPCPSDLNVVASHRQLERWLGAMARHGFTVVQDGPCSGVYENVGYRFLRMTHAARPGKSVTFTFSARPRPFQLWFAAENTNQLNAITGRTLVCPDVIASTRLLASKGWAFKARDTAAFRAPIRELQTVSPFPGVVQLFDDTGEWGIGQYSWGGWNQDVHASDVLLAALDIDGLRWVTGVNCVNPLCRLDK</sequence>
<comment type="caution">
    <text evidence="1">The sequence shown here is derived from an EMBL/GenBank/DDBJ whole genome shotgun (WGS) entry which is preliminary data.</text>
</comment>
<gene>
    <name evidence="1" type="ORF">B0H15DRAFT_951667</name>
</gene>
<evidence type="ECO:0000313" key="1">
    <source>
        <dbReference type="EMBL" id="KAJ7084466.1"/>
    </source>
</evidence>
<protein>
    <submittedName>
        <fullName evidence="1">Uncharacterized protein</fullName>
    </submittedName>
</protein>
<accession>A0AAD6U176</accession>
<proteinExistence type="predicted"/>
<dbReference type="EMBL" id="JARJCN010000038">
    <property type="protein sequence ID" value="KAJ7084466.1"/>
    <property type="molecule type" value="Genomic_DNA"/>
</dbReference>
<dbReference type="AlphaFoldDB" id="A0AAD6U176"/>